<protein>
    <submittedName>
        <fullName evidence="1">Uncharacterized protein</fullName>
    </submittedName>
</protein>
<dbReference type="EMBL" id="HACG01023445">
    <property type="protein sequence ID" value="CEK70310.1"/>
    <property type="molecule type" value="Transcribed_RNA"/>
</dbReference>
<proteinExistence type="predicted"/>
<sequence>MMFAGHALVVPCAPLLTDVRQAQMSVKMNRDLDVCQMLAEGAVQEKSAR</sequence>
<accession>A0A0B6ZRE3</accession>
<dbReference type="AlphaFoldDB" id="A0A0B6ZRE3"/>
<evidence type="ECO:0000313" key="1">
    <source>
        <dbReference type="EMBL" id="CEK70310.1"/>
    </source>
</evidence>
<gene>
    <name evidence="1" type="primary">ORF73616</name>
</gene>
<organism evidence="1">
    <name type="scientific">Arion vulgaris</name>
    <dbReference type="NCBI Taxonomy" id="1028688"/>
    <lineage>
        <taxon>Eukaryota</taxon>
        <taxon>Metazoa</taxon>
        <taxon>Spiralia</taxon>
        <taxon>Lophotrochozoa</taxon>
        <taxon>Mollusca</taxon>
        <taxon>Gastropoda</taxon>
        <taxon>Heterobranchia</taxon>
        <taxon>Euthyneura</taxon>
        <taxon>Panpulmonata</taxon>
        <taxon>Eupulmonata</taxon>
        <taxon>Stylommatophora</taxon>
        <taxon>Helicina</taxon>
        <taxon>Arionoidea</taxon>
        <taxon>Arionidae</taxon>
        <taxon>Arion</taxon>
    </lineage>
</organism>
<name>A0A0B6ZRE3_9EUPU</name>
<reference evidence="1" key="1">
    <citation type="submission" date="2014-12" db="EMBL/GenBank/DDBJ databases">
        <title>Insight into the proteome of Arion vulgaris.</title>
        <authorList>
            <person name="Aradska J."/>
            <person name="Bulat T."/>
            <person name="Smidak R."/>
            <person name="Sarate P."/>
            <person name="Gangsoo J."/>
            <person name="Sialana F."/>
            <person name="Bilban M."/>
            <person name="Lubec G."/>
        </authorList>
    </citation>
    <scope>NUCLEOTIDE SEQUENCE</scope>
    <source>
        <tissue evidence="1">Skin</tissue>
    </source>
</reference>